<sequence>MAKDSLKTTEGGKTSIGHPAPVDPSIFATTATASEITWRKSGVASITAEEPKMKPNENEKKLLAEKVYRCFTPYIIFGYAFLRFPLQGSATAQGYIFHYNKKSIPAIGFIITSTIVAVTAALFFMNTIGSALDYPPIHPNPPNDSSRIIRTGNYRFEELYILRRNIIPLIMLISSLCHATVGSWQFFKMRHFAASYFTFWTEIVEIINIDVAEGVKRYMTIVLSCYGGFLVIFFVVCAMGFAPVASGGPAILGMLCVRCFYPRIHTHSNFWVLRGFGGFLFFYILICSKTFILLFVLICRLLRNSFAVWNTRLQRVLLKGGSNETKNCNPAYLSLTLIFRHKGEDKFRSSEKIVDRTEFSLLFKDHVCILDLLEGADALFANIIESYYASQVAKLSDRVHYNKMNLTTIYRQICSIIFEVYYFYRSQGSEEFQGARRLDGLIITLYLIHSLAILVVVSLAAAEVGEVAMDGLAVLRQRGMMGSMSDDELYFVMPWLHYCRYFSLDKGFLVTIVGTVFSYFIILLQFSPSLIITKSIDPRVGAYNTSILIRQVEETQELFSKLKVGY</sequence>
<organism evidence="3 4">
    <name type="scientific">Folsomia candida</name>
    <name type="common">Springtail</name>
    <dbReference type="NCBI Taxonomy" id="158441"/>
    <lineage>
        <taxon>Eukaryota</taxon>
        <taxon>Metazoa</taxon>
        <taxon>Ecdysozoa</taxon>
        <taxon>Arthropoda</taxon>
        <taxon>Hexapoda</taxon>
        <taxon>Collembola</taxon>
        <taxon>Entomobryomorpha</taxon>
        <taxon>Isotomoidea</taxon>
        <taxon>Isotomidae</taxon>
        <taxon>Proisotominae</taxon>
        <taxon>Folsomia</taxon>
    </lineage>
</organism>
<gene>
    <name evidence="3" type="ORF">Fcan01_08385</name>
</gene>
<name>A0A226EIZ8_FOLCA</name>
<keyword evidence="2" id="KW-0812">Transmembrane</keyword>
<feature type="transmembrane region" description="Helical" evidence="2">
    <location>
        <begin position="166"/>
        <end position="187"/>
    </location>
</feature>
<proteinExistence type="predicted"/>
<keyword evidence="2" id="KW-0472">Membrane</keyword>
<evidence type="ECO:0000313" key="3">
    <source>
        <dbReference type="EMBL" id="OXA57665.1"/>
    </source>
</evidence>
<feature type="transmembrane region" description="Helical" evidence="2">
    <location>
        <begin position="106"/>
        <end position="125"/>
    </location>
</feature>
<keyword evidence="4" id="KW-1185">Reference proteome</keyword>
<keyword evidence="2" id="KW-1133">Transmembrane helix</keyword>
<feature type="transmembrane region" description="Helical" evidence="2">
    <location>
        <begin position="507"/>
        <end position="526"/>
    </location>
</feature>
<protein>
    <submittedName>
        <fullName evidence="3">Uncharacterized protein</fullName>
    </submittedName>
</protein>
<feature type="transmembrane region" description="Helical" evidence="2">
    <location>
        <begin position="441"/>
        <end position="462"/>
    </location>
</feature>
<accession>A0A226EIZ8</accession>
<reference evidence="3 4" key="1">
    <citation type="submission" date="2015-12" db="EMBL/GenBank/DDBJ databases">
        <title>The genome of Folsomia candida.</title>
        <authorList>
            <person name="Faddeeva A."/>
            <person name="Derks M.F."/>
            <person name="Anvar Y."/>
            <person name="Smit S."/>
            <person name="Van Straalen N."/>
            <person name="Roelofs D."/>
        </authorList>
    </citation>
    <scope>NUCLEOTIDE SEQUENCE [LARGE SCALE GENOMIC DNA]</scope>
    <source>
        <strain evidence="3 4">VU population</strain>
        <tissue evidence="3">Whole body</tissue>
    </source>
</reference>
<comment type="caution">
    <text evidence="3">The sequence shown here is derived from an EMBL/GenBank/DDBJ whole genome shotgun (WGS) entry which is preliminary data.</text>
</comment>
<feature type="region of interest" description="Disordered" evidence="1">
    <location>
        <begin position="1"/>
        <end position="22"/>
    </location>
</feature>
<dbReference type="Proteomes" id="UP000198287">
    <property type="component" value="Unassembled WGS sequence"/>
</dbReference>
<evidence type="ECO:0000256" key="1">
    <source>
        <dbReference type="SAM" id="MobiDB-lite"/>
    </source>
</evidence>
<evidence type="ECO:0000256" key="2">
    <source>
        <dbReference type="SAM" id="Phobius"/>
    </source>
</evidence>
<feature type="transmembrane region" description="Helical" evidence="2">
    <location>
        <begin position="223"/>
        <end position="245"/>
    </location>
</feature>
<feature type="transmembrane region" description="Helical" evidence="2">
    <location>
        <begin position="280"/>
        <end position="302"/>
    </location>
</feature>
<evidence type="ECO:0000313" key="4">
    <source>
        <dbReference type="Proteomes" id="UP000198287"/>
    </source>
</evidence>
<dbReference type="AlphaFoldDB" id="A0A226EIZ8"/>
<dbReference type="EMBL" id="LNIX01000003">
    <property type="protein sequence ID" value="OXA57665.1"/>
    <property type="molecule type" value="Genomic_DNA"/>
</dbReference>